<protein>
    <submittedName>
        <fullName evidence="1">Uncharacterized protein</fullName>
    </submittedName>
</protein>
<evidence type="ECO:0000313" key="1">
    <source>
        <dbReference type="EMBL" id="KAL3846510.1"/>
    </source>
</evidence>
<gene>
    <name evidence="1" type="ORF">ACJMK2_017490</name>
</gene>
<proteinExistence type="predicted"/>
<comment type="caution">
    <text evidence="1">The sequence shown here is derived from an EMBL/GenBank/DDBJ whole genome shotgun (WGS) entry which is preliminary data.</text>
</comment>
<sequence>MADLAPVLATVEDDSDENNETFENDDTDVFVIQQHTPRMFGCADCCILLVIKQAFGLLRFTRLHNTETILVETAVNGFLHVDENLADNQRTILVLYIQEKDAKSVLIRYILARNHELVIYFLWTGK</sequence>
<dbReference type="AlphaFoldDB" id="A0ABD3UC15"/>
<dbReference type="Proteomes" id="UP001634394">
    <property type="component" value="Unassembled WGS sequence"/>
</dbReference>
<name>A0ABD3UC15_SINWO</name>
<evidence type="ECO:0000313" key="2">
    <source>
        <dbReference type="Proteomes" id="UP001634394"/>
    </source>
</evidence>
<dbReference type="EMBL" id="JBJQND010000016">
    <property type="protein sequence ID" value="KAL3846510.1"/>
    <property type="molecule type" value="Genomic_DNA"/>
</dbReference>
<organism evidence="1 2">
    <name type="scientific">Sinanodonta woodiana</name>
    <name type="common">Chinese pond mussel</name>
    <name type="synonym">Anodonta woodiana</name>
    <dbReference type="NCBI Taxonomy" id="1069815"/>
    <lineage>
        <taxon>Eukaryota</taxon>
        <taxon>Metazoa</taxon>
        <taxon>Spiralia</taxon>
        <taxon>Lophotrochozoa</taxon>
        <taxon>Mollusca</taxon>
        <taxon>Bivalvia</taxon>
        <taxon>Autobranchia</taxon>
        <taxon>Heteroconchia</taxon>
        <taxon>Palaeoheterodonta</taxon>
        <taxon>Unionida</taxon>
        <taxon>Unionoidea</taxon>
        <taxon>Unionidae</taxon>
        <taxon>Unioninae</taxon>
        <taxon>Sinanodonta</taxon>
    </lineage>
</organism>
<keyword evidence="2" id="KW-1185">Reference proteome</keyword>
<reference evidence="1 2" key="1">
    <citation type="submission" date="2024-11" db="EMBL/GenBank/DDBJ databases">
        <title>Chromosome-level genome assembly of the freshwater bivalve Anodonta woodiana.</title>
        <authorList>
            <person name="Chen X."/>
        </authorList>
    </citation>
    <scope>NUCLEOTIDE SEQUENCE [LARGE SCALE GENOMIC DNA]</scope>
    <source>
        <strain evidence="1">MN2024</strain>
        <tissue evidence="1">Gills</tissue>
    </source>
</reference>
<accession>A0ABD3UC15</accession>